<dbReference type="EC" id="4.1.3.39" evidence="6 7"/>
<keyword evidence="3 6" id="KW-0058">Aromatic hydrocarbons catabolism</keyword>
<sequence>MTSILVSDPTLRDGNHAVAHQLTEAQIAAYCRAADAAGIPVVEVGHGNGLAASSLQLGLARVSDADMIRVARANLQRSRLGVFVIAGFGTIKRDLGPAIDLGAEVVRVGSHCTEADTTLRHLTYARERGCAAYGNLMMSHMAEPETLREEARKMADAGAQGVVLMDSAGALLPDEVRRRIDVMVQGLDIAVGFHAHNNLGMAVANSVAALEVGATIVDGTARGFGAGAGNTQLEVLVGVLHKLGYETGIDLYKVLELSDLAEEQILETVPVVRSGSIVSGMAGVVSTFAKPAARISRQFGVDARDLFFELGRRKVVAGQEDIIIEVAKELAAKAAEEVAA</sequence>
<evidence type="ECO:0000256" key="2">
    <source>
        <dbReference type="ARBA" id="ARBA00022723"/>
    </source>
</evidence>
<dbReference type="NCBIfam" id="TIGR03217">
    <property type="entry name" value="4OH_2_O_val_ald"/>
    <property type="match status" value="1"/>
</dbReference>
<dbReference type="InterPro" id="IPR013785">
    <property type="entry name" value="Aldolase_TIM"/>
</dbReference>
<feature type="binding site" evidence="6">
    <location>
        <position position="167"/>
    </location>
    <ligand>
        <name>substrate</name>
    </ligand>
</feature>
<dbReference type="SUPFAM" id="SSF51569">
    <property type="entry name" value="Aldolase"/>
    <property type="match status" value="1"/>
</dbReference>
<feature type="binding site" evidence="6">
    <location>
        <position position="194"/>
    </location>
    <ligand>
        <name>Mn(2+)</name>
        <dbReference type="ChEBI" id="CHEBI:29035"/>
    </ligand>
</feature>
<evidence type="ECO:0000256" key="1">
    <source>
        <dbReference type="ARBA" id="ARBA00008944"/>
    </source>
</evidence>
<proteinExistence type="inferred from homology"/>
<evidence type="ECO:0000313" key="11">
    <source>
        <dbReference type="Proteomes" id="UP000738431"/>
    </source>
</evidence>
<dbReference type="Proteomes" id="UP000738431">
    <property type="component" value="Chromosome"/>
</dbReference>
<dbReference type="GO" id="GO:0008701">
    <property type="term" value="F:4-hydroxy-2-oxovalerate aldolase activity"/>
    <property type="evidence" value="ECO:0007669"/>
    <property type="project" value="UniProtKB-EC"/>
</dbReference>
<dbReference type="SUPFAM" id="SSF89000">
    <property type="entry name" value="post-HMGL domain-like"/>
    <property type="match status" value="1"/>
</dbReference>
<comment type="similarity">
    <text evidence="1 6">Belongs to the 4-hydroxy-2-oxovalerate aldolase family.</text>
</comment>
<feature type="binding site" evidence="6">
    <location>
        <position position="13"/>
    </location>
    <ligand>
        <name>Mn(2+)</name>
        <dbReference type="ChEBI" id="CHEBI:29035"/>
    </ligand>
</feature>
<keyword evidence="2 6" id="KW-0479">Metal-binding</keyword>
<dbReference type="EMBL" id="CP139781">
    <property type="protein sequence ID" value="WRQ89313.1"/>
    <property type="molecule type" value="Genomic_DNA"/>
</dbReference>
<accession>A0ABZ1CCU5</accession>
<feature type="active site" description="Proton acceptor" evidence="6">
    <location>
        <position position="16"/>
    </location>
</feature>
<gene>
    <name evidence="10" type="primary">dmpG</name>
    <name evidence="10" type="ORF">K1X11_007825</name>
</gene>
<evidence type="ECO:0000256" key="6">
    <source>
        <dbReference type="HAMAP-Rule" id="MF_01656"/>
    </source>
</evidence>
<keyword evidence="11" id="KW-1185">Reference proteome</keyword>
<dbReference type="InterPro" id="IPR017629">
    <property type="entry name" value="4OH_2_O-val_aldolase"/>
</dbReference>
<comment type="catalytic activity">
    <reaction evidence="6">
        <text>(S)-4-hydroxy-2-oxopentanoate = acetaldehyde + pyruvate</text>
        <dbReference type="Rhea" id="RHEA:22624"/>
        <dbReference type="ChEBI" id="CHEBI:15343"/>
        <dbReference type="ChEBI" id="CHEBI:15361"/>
        <dbReference type="ChEBI" id="CHEBI:73143"/>
        <dbReference type="EC" id="4.1.3.39"/>
    </reaction>
</comment>
<feature type="binding site" evidence="6">
    <location>
        <position position="196"/>
    </location>
    <ligand>
        <name>Mn(2+)</name>
        <dbReference type="ChEBI" id="CHEBI:29035"/>
    </ligand>
</feature>
<protein>
    <recommendedName>
        <fullName evidence="6 7">4-hydroxy-2-oxovalerate aldolase</fullName>
        <shortName evidence="6">HOA</shortName>
        <ecNumber evidence="6 7">4.1.3.39</ecNumber>
    </recommendedName>
    <alternativeName>
        <fullName evidence="6">4-hydroxy-2-keto-pentanoic acid aldolase</fullName>
    </alternativeName>
    <alternativeName>
        <fullName evidence="6">4-hydroxy-2-oxopentanoate aldolase</fullName>
    </alternativeName>
</protein>
<dbReference type="PANTHER" id="PTHR10277">
    <property type="entry name" value="HOMOCITRATE SYNTHASE-RELATED"/>
    <property type="match status" value="1"/>
</dbReference>
<name>A0ABZ1CCU5_9BACT</name>
<feature type="site" description="Transition state stabilizer" evidence="6">
    <location>
        <position position="12"/>
    </location>
</feature>
<dbReference type="Pfam" id="PF07836">
    <property type="entry name" value="DmpG_comm"/>
    <property type="match status" value="1"/>
</dbReference>
<dbReference type="RefSeq" id="WP_221029996.1">
    <property type="nucleotide sequence ID" value="NZ_CP139781.1"/>
</dbReference>
<keyword evidence="4 6" id="KW-0464">Manganese</keyword>
<dbReference type="NCBIfam" id="NF006049">
    <property type="entry name" value="PRK08195.1"/>
    <property type="match status" value="1"/>
</dbReference>
<dbReference type="InterPro" id="IPR035685">
    <property type="entry name" value="DRE_TIM_HOA"/>
</dbReference>
<evidence type="ECO:0000259" key="8">
    <source>
        <dbReference type="Pfam" id="PF00682"/>
    </source>
</evidence>
<reference evidence="10 11" key="1">
    <citation type="submission" date="2023-12" db="EMBL/GenBank/DDBJ databases">
        <title>Description of an unclassified Opitutus bacterium of Verrucomicrobiota.</title>
        <authorList>
            <person name="Zhang D.-F."/>
        </authorList>
    </citation>
    <scope>NUCLEOTIDE SEQUENCE [LARGE SCALE GENOMIC DNA]</scope>
    <source>
        <strain evidence="10 11">WL0086</strain>
    </source>
</reference>
<dbReference type="InterPro" id="IPR050073">
    <property type="entry name" value="2-IPM_HCS-like"/>
</dbReference>
<feature type="domain" description="DmpG-like communication" evidence="9">
    <location>
        <begin position="271"/>
        <end position="331"/>
    </location>
</feature>
<dbReference type="PANTHER" id="PTHR10277:SF9">
    <property type="entry name" value="2-ISOPROPYLMALATE SYNTHASE 1, CHLOROPLASTIC-RELATED"/>
    <property type="match status" value="1"/>
</dbReference>
<evidence type="ECO:0000256" key="4">
    <source>
        <dbReference type="ARBA" id="ARBA00023211"/>
    </source>
</evidence>
<evidence type="ECO:0000256" key="3">
    <source>
        <dbReference type="ARBA" id="ARBA00022797"/>
    </source>
</evidence>
<comment type="caution">
    <text evidence="6">Lacks conserved residue(s) required for the propagation of feature annotation.</text>
</comment>
<dbReference type="CDD" id="cd07943">
    <property type="entry name" value="DRE_TIM_HOA"/>
    <property type="match status" value="1"/>
</dbReference>
<evidence type="ECO:0000256" key="7">
    <source>
        <dbReference type="NCBIfam" id="TIGR03217"/>
    </source>
</evidence>
<feature type="binding site" evidence="6">
    <location>
        <position position="194"/>
    </location>
    <ligand>
        <name>substrate</name>
    </ligand>
</feature>
<dbReference type="Gene3D" id="1.10.8.60">
    <property type="match status" value="1"/>
</dbReference>
<evidence type="ECO:0000313" key="10">
    <source>
        <dbReference type="EMBL" id="WRQ89313.1"/>
    </source>
</evidence>
<dbReference type="HAMAP" id="MF_01656">
    <property type="entry name" value="HOA"/>
    <property type="match status" value="1"/>
</dbReference>
<evidence type="ECO:0000256" key="5">
    <source>
        <dbReference type="ARBA" id="ARBA00023239"/>
    </source>
</evidence>
<dbReference type="Pfam" id="PF00682">
    <property type="entry name" value="HMGL-like"/>
    <property type="match status" value="1"/>
</dbReference>
<feature type="binding site" evidence="6">
    <location>
        <begin position="12"/>
        <end position="13"/>
    </location>
    <ligand>
        <name>substrate</name>
    </ligand>
</feature>
<keyword evidence="5 6" id="KW-0456">Lyase</keyword>
<organism evidence="10 11">
    <name type="scientific">Actomonas aquatica</name>
    <dbReference type="NCBI Taxonomy" id="2866162"/>
    <lineage>
        <taxon>Bacteria</taxon>
        <taxon>Pseudomonadati</taxon>
        <taxon>Verrucomicrobiota</taxon>
        <taxon>Opitutia</taxon>
        <taxon>Opitutales</taxon>
        <taxon>Opitutaceae</taxon>
        <taxon>Actomonas</taxon>
    </lineage>
</organism>
<evidence type="ECO:0000259" key="9">
    <source>
        <dbReference type="Pfam" id="PF07836"/>
    </source>
</evidence>
<dbReference type="InterPro" id="IPR012425">
    <property type="entry name" value="DmpG_comm"/>
</dbReference>
<dbReference type="InterPro" id="IPR000891">
    <property type="entry name" value="PYR_CT"/>
</dbReference>
<dbReference type="Gene3D" id="3.20.20.70">
    <property type="entry name" value="Aldolase class I"/>
    <property type="match status" value="1"/>
</dbReference>
<feature type="domain" description="Pyruvate carboxyltransferase" evidence="8">
    <location>
        <begin position="6"/>
        <end position="260"/>
    </location>
</feature>